<keyword evidence="5" id="KW-1185">Reference proteome</keyword>
<dbReference type="PANTHER" id="PTHR21660">
    <property type="entry name" value="THIOESTERASE SUPERFAMILY MEMBER-RELATED"/>
    <property type="match status" value="1"/>
</dbReference>
<dbReference type="PANTHER" id="PTHR21660:SF1">
    <property type="entry name" value="ACYL-COENZYME A THIOESTERASE 13"/>
    <property type="match status" value="1"/>
</dbReference>
<comment type="similarity">
    <text evidence="1">Belongs to the thioesterase PaaI family.</text>
</comment>
<dbReference type="GO" id="GO:0047617">
    <property type="term" value="F:fatty acyl-CoA hydrolase activity"/>
    <property type="evidence" value="ECO:0007669"/>
    <property type="project" value="InterPro"/>
</dbReference>
<evidence type="ECO:0000259" key="3">
    <source>
        <dbReference type="Pfam" id="PF03061"/>
    </source>
</evidence>
<name>A0A6L5Z2X1_9RHOB</name>
<feature type="domain" description="Thioesterase" evidence="3">
    <location>
        <begin position="56"/>
        <end position="124"/>
    </location>
</feature>
<keyword evidence="2" id="KW-0378">Hydrolase</keyword>
<protein>
    <submittedName>
        <fullName evidence="4">Hotdog fold thioesterase</fullName>
    </submittedName>
</protein>
<dbReference type="EMBL" id="WIND01000013">
    <property type="protein sequence ID" value="MSU90923.1"/>
    <property type="molecule type" value="Genomic_DNA"/>
</dbReference>
<reference evidence="4 5" key="1">
    <citation type="submission" date="2019-10" db="EMBL/GenBank/DDBJ databases">
        <title>Cognatihalovulum marinum gen. nov. sp. nov., a new member of the family Rhodobacteraceae isolated from deep seawater of the Northwest Indian Ocean.</title>
        <authorList>
            <person name="Ruan C."/>
            <person name="Wang J."/>
            <person name="Zheng X."/>
            <person name="Song L."/>
            <person name="Zhu Y."/>
            <person name="Huang Y."/>
            <person name="Lu Z."/>
            <person name="Du W."/>
            <person name="Huang L."/>
            <person name="Dai X."/>
        </authorList>
    </citation>
    <scope>NUCLEOTIDE SEQUENCE [LARGE SCALE GENOMIC DNA]</scope>
    <source>
        <strain evidence="4 5">2CG4</strain>
    </source>
</reference>
<dbReference type="InterPro" id="IPR006683">
    <property type="entry name" value="Thioestr_dom"/>
</dbReference>
<accession>A0A6L5Z2X1</accession>
<dbReference type="NCBIfam" id="TIGR00369">
    <property type="entry name" value="unchar_dom_1"/>
    <property type="match status" value="1"/>
</dbReference>
<dbReference type="InterPro" id="IPR039298">
    <property type="entry name" value="ACOT13"/>
</dbReference>
<sequence length="139" mass="14620">MTAVDSDFQVSEIVGRAPYHRLLGLDFVSQDADAGEVRLGLDLCPELMRTNDGDGMHGGAIASLIDVAAYYAVRLAAGRGGATVALSVDYLRPLTGKRAEAAARAVRVGRTQALADIEVFGDGRLVAVGRARFALSEKS</sequence>
<dbReference type="SUPFAM" id="SSF54637">
    <property type="entry name" value="Thioesterase/thiol ester dehydrase-isomerase"/>
    <property type="match status" value="1"/>
</dbReference>
<proteinExistence type="inferred from homology"/>
<dbReference type="RefSeq" id="WP_154447550.1">
    <property type="nucleotide sequence ID" value="NZ_WIND01000013.1"/>
</dbReference>
<evidence type="ECO:0000313" key="5">
    <source>
        <dbReference type="Proteomes" id="UP000474957"/>
    </source>
</evidence>
<organism evidence="4 5">
    <name type="scientific">Halovulum marinum</name>
    <dbReference type="NCBI Taxonomy" id="2662447"/>
    <lineage>
        <taxon>Bacteria</taxon>
        <taxon>Pseudomonadati</taxon>
        <taxon>Pseudomonadota</taxon>
        <taxon>Alphaproteobacteria</taxon>
        <taxon>Rhodobacterales</taxon>
        <taxon>Paracoccaceae</taxon>
        <taxon>Halovulum</taxon>
    </lineage>
</organism>
<evidence type="ECO:0000256" key="2">
    <source>
        <dbReference type="ARBA" id="ARBA00022801"/>
    </source>
</evidence>
<dbReference type="InterPro" id="IPR029069">
    <property type="entry name" value="HotDog_dom_sf"/>
</dbReference>
<dbReference type="InterPro" id="IPR003736">
    <property type="entry name" value="PAAI_dom"/>
</dbReference>
<dbReference type="AlphaFoldDB" id="A0A6L5Z2X1"/>
<dbReference type="Proteomes" id="UP000474957">
    <property type="component" value="Unassembled WGS sequence"/>
</dbReference>
<evidence type="ECO:0000256" key="1">
    <source>
        <dbReference type="ARBA" id="ARBA00008324"/>
    </source>
</evidence>
<gene>
    <name evidence="4" type="ORF">GE300_15100</name>
</gene>
<evidence type="ECO:0000313" key="4">
    <source>
        <dbReference type="EMBL" id="MSU90923.1"/>
    </source>
</evidence>
<comment type="caution">
    <text evidence="4">The sequence shown here is derived from an EMBL/GenBank/DDBJ whole genome shotgun (WGS) entry which is preliminary data.</text>
</comment>
<dbReference type="CDD" id="cd03443">
    <property type="entry name" value="PaaI_thioesterase"/>
    <property type="match status" value="1"/>
</dbReference>
<dbReference type="Pfam" id="PF03061">
    <property type="entry name" value="4HBT"/>
    <property type="match status" value="1"/>
</dbReference>
<dbReference type="Gene3D" id="3.10.129.10">
    <property type="entry name" value="Hotdog Thioesterase"/>
    <property type="match status" value="1"/>
</dbReference>